<evidence type="ECO:0000313" key="6">
    <source>
        <dbReference type="Proteomes" id="UP001432128"/>
    </source>
</evidence>
<dbReference type="Gene3D" id="3.40.50.2000">
    <property type="entry name" value="Glycogen Phosphorylase B"/>
    <property type="match status" value="2"/>
</dbReference>
<evidence type="ECO:0000259" key="4">
    <source>
        <dbReference type="Pfam" id="PF13439"/>
    </source>
</evidence>
<reference evidence="5 6" key="1">
    <citation type="submission" date="2022-10" db="EMBL/GenBank/DDBJ databases">
        <title>The complete genomes of actinobacterial strains from the NBC collection.</title>
        <authorList>
            <person name="Joergensen T.S."/>
            <person name="Alvarez Arevalo M."/>
            <person name="Sterndorff E.B."/>
            <person name="Faurdal D."/>
            <person name="Vuksanovic O."/>
            <person name="Mourched A.-S."/>
            <person name="Charusanti P."/>
            <person name="Shaw S."/>
            <person name="Blin K."/>
            <person name="Weber T."/>
        </authorList>
    </citation>
    <scope>NUCLEOTIDE SEQUENCE [LARGE SCALE GENOMIC DNA]</scope>
    <source>
        <strain evidence="5 6">NBC_00319</strain>
    </source>
</reference>
<dbReference type="Pfam" id="PF13439">
    <property type="entry name" value="Glyco_transf_4"/>
    <property type="match status" value="1"/>
</dbReference>
<dbReference type="InterPro" id="IPR001296">
    <property type="entry name" value="Glyco_trans_1"/>
</dbReference>
<dbReference type="PANTHER" id="PTHR45947:SF3">
    <property type="entry name" value="SULFOQUINOVOSYL TRANSFERASE SQD2"/>
    <property type="match status" value="1"/>
</dbReference>
<protein>
    <submittedName>
        <fullName evidence="5">Glycosyltransferase</fullName>
        <ecNumber evidence="5">2.4.-.-</ecNumber>
    </submittedName>
</protein>
<keyword evidence="6" id="KW-1185">Reference proteome</keyword>
<evidence type="ECO:0000313" key="5">
    <source>
        <dbReference type="EMBL" id="WUM22103.1"/>
    </source>
</evidence>
<dbReference type="KEGG" id="whr:OG579_10200"/>
<keyword evidence="1 5" id="KW-0328">Glycosyltransferase</keyword>
<dbReference type="AlphaFoldDB" id="A0AAU4K7V6"/>
<dbReference type="GO" id="GO:1901137">
    <property type="term" value="P:carbohydrate derivative biosynthetic process"/>
    <property type="evidence" value="ECO:0007669"/>
    <property type="project" value="UniProtKB-ARBA"/>
</dbReference>
<keyword evidence="2 5" id="KW-0808">Transferase</keyword>
<dbReference type="RefSeq" id="WP_328859037.1">
    <property type="nucleotide sequence ID" value="NZ_CP108021.1"/>
</dbReference>
<name>A0AAU4K7V6_9NOCA</name>
<gene>
    <name evidence="5" type="ORF">OG579_10200</name>
</gene>
<dbReference type="Proteomes" id="UP001432128">
    <property type="component" value="Chromosome"/>
</dbReference>
<feature type="domain" description="Glycosyltransferase subfamily 4-like N-terminal" evidence="4">
    <location>
        <begin position="18"/>
        <end position="193"/>
    </location>
</feature>
<dbReference type="InterPro" id="IPR050194">
    <property type="entry name" value="Glycosyltransferase_grp1"/>
</dbReference>
<dbReference type="InterPro" id="IPR028098">
    <property type="entry name" value="Glyco_trans_4-like_N"/>
</dbReference>
<dbReference type="GO" id="GO:0016757">
    <property type="term" value="F:glycosyltransferase activity"/>
    <property type="evidence" value="ECO:0007669"/>
    <property type="project" value="UniProtKB-KW"/>
</dbReference>
<sequence>MSGSRIALVHERLTEIAGSEHVVEQLAVEWPDAHLRVPIADPDAVVDVLRGRVDVSRLDAAHRMIGRRTYAPLLPLVPTALRRSSFADVDAVVISHHAFAVSAAHAAGDIPTVAYVHSPARWAWDREMRAGEASGPAGRAALAALAAVARRAESGAAPGLTAVVANSAEVADRIERWWGREAVVIHPPVDTERFTVDPDATREDFFLLAGRLVPYKRPDLAVRAARLAGVRLVVAGSGRWQGLCESLAGPGTTFLGRVDDAEMTRLQQTARALVMPGVEDFGIVPVEAMASGTPVIAVAEGGALDTVVPGVSGVLVPGGSDDEVVARLAEAMTSFDDGALDRAGIARHADTFSRSTFRRSMRDLVDAVAR</sequence>
<accession>A0AAU4K7V6</accession>
<evidence type="ECO:0000256" key="2">
    <source>
        <dbReference type="ARBA" id="ARBA00022679"/>
    </source>
</evidence>
<dbReference type="Pfam" id="PF00534">
    <property type="entry name" value="Glycos_transf_1"/>
    <property type="match status" value="1"/>
</dbReference>
<evidence type="ECO:0000259" key="3">
    <source>
        <dbReference type="Pfam" id="PF00534"/>
    </source>
</evidence>
<evidence type="ECO:0000256" key="1">
    <source>
        <dbReference type="ARBA" id="ARBA00022676"/>
    </source>
</evidence>
<dbReference type="PANTHER" id="PTHR45947">
    <property type="entry name" value="SULFOQUINOVOSYL TRANSFERASE SQD2"/>
    <property type="match status" value="1"/>
</dbReference>
<dbReference type="EC" id="2.4.-.-" evidence="5"/>
<dbReference type="GO" id="GO:1903509">
    <property type="term" value="P:liposaccharide metabolic process"/>
    <property type="evidence" value="ECO:0007669"/>
    <property type="project" value="UniProtKB-ARBA"/>
</dbReference>
<proteinExistence type="predicted"/>
<dbReference type="SUPFAM" id="SSF53756">
    <property type="entry name" value="UDP-Glycosyltransferase/glycogen phosphorylase"/>
    <property type="match status" value="1"/>
</dbReference>
<organism evidence="5 6">
    <name type="scientific">Williamsia herbipolensis</name>
    <dbReference type="NCBI Taxonomy" id="1603258"/>
    <lineage>
        <taxon>Bacteria</taxon>
        <taxon>Bacillati</taxon>
        <taxon>Actinomycetota</taxon>
        <taxon>Actinomycetes</taxon>
        <taxon>Mycobacteriales</taxon>
        <taxon>Nocardiaceae</taxon>
        <taxon>Williamsia</taxon>
    </lineage>
</organism>
<dbReference type="EMBL" id="CP108021">
    <property type="protein sequence ID" value="WUM22103.1"/>
    <property type="molecule type" value="Genomic_DNA"/>
</dbReference>
<feature type="domain" description="Glycosyl transferase family 1" evidence="3">
    <location>
        <begin position="201"/>
        <end position="333"/>
    </location>
</feature>